<proteinExistence type="predicted"/>
<dbReference type="Gene3D" id="3.30.300.30">
    <property type="match status" value="1"/>
</dbReference>
<protein>
    <submittedName>
        <fullName evidence="3">Long-chain-fatty-acid--CoA ligase</fullName>
    </submittedName>
</protein>
<dbReference type="PANTHER" id="PTHR43767">
    <property type="entry name" value="LONG-CHAIN-FATTY-ACID--COA LIGASE"/>
    <property type="match status" value="1"/>
</dbReference>
<organism evidence="3 4">
    <name type="scientific">Paraburkholderia caffeinilytica</name>
    <dbReference type="NCBI Taxonomy" id="1761016"/>
    <lineage>
        <taxon>Bacteria</taxon>
        <taxon>Pseudomonadati</taxon>
        <taxon>Pseudomonadota</taxon>
        <taxon>Betaproteobacteria</taxon>
        <taxon>Burkholderiales</taxon>
        <taxon>Burkholderiaceae</taxon>
        <taxon>Paraburkholderia</taxon>
    </lineage>
</organism>
<dbReference type="Pfam" id="PF00501">
    <property type="entry name" value="AMP-binding"/>
    <property type="match status" value="1"/>
</dbReference>
<dbReference type="PANTHER" id="PTHR43767:SF1">
    <property type="entry name" value="NONRIBOSOMAL PEPTIDE SYNTHASE PES1 (EUROFUNG)-RELATED"/>
    <property type="match status" value="1"/>
</dbReference>
<gene>
    <name evidence="3" type="ORF">GCM10011400_09280</name>
</gene>
<dbReference type="InterPro" id="IPR025110">
    <property type="entry name" value="AMP-bd_C"/>
</dbReference>
<evidence type="ECO:0000313" key="3">
    <source>
        <dbReference type="EMBL" id="GGC24978.1"/>
    </source>
</evidence>
<dbReference type="EMBL" id="BMHL01000001">
    <property type="protein sequence ID" value="GGC24978.1"/>
    <property type="molecule type" value="Genomic_DNA"/>
</dbReference>
<sequence>MTATSTRRPVGVPRQLSAPRTSLYTNLEVSSNRHPDKAAILYYGSTVSYRQLRSEVDAMAGFLQQHCGIGRGDRVVLYMQNSPQFVIAFYAVLRADAVVVPVNPMNRTSELQHILEDSGASVAFVGEELMEHVRSLPDRQVDYVIPARYADYLRDRTDLPLPGVLTSSGPLPRTESVNSPAVIGWNDALARACMPRGHASRPEDLAVIPYTSGTTGRPKGCIHTHRSVMHSTVSCAEWPSLANESVMLCSVPLFHVTGMQNCMNMPIFIGATMAIMTRWDARCAARVIERHRVSTWVTVPTMLIDLLNLTDVDRFDLSSMTYLSGGGAAMPQAVAQQIEQRWGIPYVEGYGLTETMAATHINPPKHARRQCMGVPIFNTDSLVVDPETLVPLGEGETGEILVSGPQVFDGYWKSPEATRDAFVLIDGTRYLRTGDLGYVDRDGYFFVVDRLKRMINASGYKVWPAEVEAMLFEHPAVQEACVIATHDPRRGESVKAVIVLRNGEHATEDEVVSWARERMASYKVPRVVRFAASLPRTASGKIQWRLLQEEETRSRNVHSEDRRLD</sequence>
<evidence type="ECO:0000313" key="4">
    <source>
        <dbReference type="Proteomes" id="UP000602004"/>
    </source>
</evidence>
<keyword evidence="3" id="KW-0436">Ligase</keyword>
<dbReference type="InterPro" id="IPR042099">
    <property type="entry name" value="ANL_N_sf"/>
</dbReference>
<dbReference type="InterPro" id="IPR020845">
    <property type="entry name" value="AMP-binding_CS"/>
</dbReference>
<dbReference type="Gene3D" id="3.40.50.12780">
    <property type="entry name" value="N-terminal domain of ligase-like"/>
    <property type="match status" value="1"/>
</dbReference>
<dbReference type="PROSITE" id="PS00455">
    <property type="entry name" value="AMP_BINDING"/>
    <property type="match status" value="1"/>
</dbReference>
<reference evidence="4" key="1">
    <citation type="journal article" date="2019" name="Int. J. Syst. Evol. Microbiol.">
        <title>The Global Catalogue of Microorganisms (GCM) 10K type strain sequencing project: providing services to taxonomists for standard genome sequencing and annotation.</title>
        <authorList>
            <consortium name="The Broad Institute Genomics Platform"/>
            <consortium name="The Broad Institute Genome Sequencing Center for Infectious Disease"/>
            <person name="Wu L."/>
            <person name="Ma J."/>
        </authorList>
    </citation>
    <scope>NUCLEOTIDE SEQUENCE [LARGE SCALE GENOMIC DNA]</scope>
    <source>
        <strain evidence="4">CGMCC 1.15103</strain>
    </source>
</reference>
<feature type="domain" description="AMP-binding enzyme C-terminal" evidence="2">
    <location>
        <begin position="466"/>
        <end position="541"/>
    </location>
</feature>
<dbReference type="NCBIfam" id="NF006181">
    <property type="entry name" value="PRK08314.1"/>
    <property type="match status" value="1"/>
</dbReference>
<dbReference type="InterPro" id="IPR000873">
    <property type="entry name" value="AMP-dep_synth/lig_dom"/>
</dbReference>
<comment type="caution">
    <text evidence="3">The sequence shown here is derived from an EMBL/GenBank/DDBJ whole genome shotgun (WGS) entry which is preliminary data.</text>
</comment>
<dbReference type="GO" id="GO:0016874">
    <property type="term" value="F:ligase activity"/>
    <property type="evidence" value="ECO:0007669"/>
    <property type="project" value="UniProtKB-KW"/>
</dbReference>
<keyword evidence="4" id="KW-1185">Reference proteome</keyword>
<dbReference type="RefSeq" id="WP_115783308.1">
    <property type="nucleotide sequence ID" value="NZ_BMHL01000001.1"/>
</dbReference>
<accession>A0ABQ1LP33</accession>
<dbReference type="InterPro" id="IPR045851">
    <property type="entry name" value="AMP-bd_C_sf"/>
</dbReference>
<dbReference type="Proteomes" id="UP000602004">
    <property type="component" value="Unassembled WGS sequence"/>
</dbReference>
<name>A0ABQ1LP33_9BURK</name>
<dbReference type="Pfam" id="PF13193">
    <property type="entry name" value="AMP-binding_C"/>
    <property type="match status" value="1"/>
</dbReference>
<dbReference type="InterPro" id="IPR050237">
    <property type="entry name" value="ATP-dep_AMP-bd_enzyme"/>
</dbReference>
<dbReference type="SUPFAM" id="SSF56801">
    <property type="entry name" value="Acetyl-CoA synthetase-like"/>
    <property type="match status" value="1"/>
</dbReference>
<evidence type="ECO:0000259" key="1">
    <source>
        <dbReference type="Pfam" id="PF00501"/>
    </source>
</evidence>
<feature type="domain" description="AMP-dependent synthetase/ligase" evidence="1">
    <location>
        <begin position="28"/>
        <end position="412"/>
    </location>
</feature>
<evidence type="ECO:0000259" key="2">
    <source>
        <dbReference type="Pfam" id="PF13193"/>
    </source>
</evidence>